<dbReference type="RefSeq" id="WP_188416414.1">
    <property type="nucleotide sequence ID" value="NZ_BMDO01000005.1"/>
</dbReference>
<name>A0A917J9A7_9SPHI</name>
<dbReference type="GO" id="GO:0004519">
    <property type="term" value="F:endonuclease activity"/>
    <property type="evidence" value="ECO:0007669"/>
    <property type="project" value="TreeGrafter"/>
</dbReference>
<dbReference type="SMART" id="SM00892">
    <property type="entry name" value="Endonuclease_NS"/>
    <property type="match status" value="1"/>
</dbReference>
<evidence type="ECO:0000256" key="3">
    <source>
        <dbReference type="SAM" id="MobiDB-lite"/>
    </source>
</evidence>
<feature type="domain" description="DNA/RNA non-specific endonuclease/pyrophosphatase/phosphodiesterase" evidence="5">
    <location>
        <begin position="283"/>
        <end position="500"/>
    </location>
</feature>
<proteinExistence type="predicted"/>
<dbReference type="SUPFAM" id="SSF54060">
    <property type="entry name" value="His-Me finger endonucleases"/>
    <property type="match status" value="1"/>
</dbReference>
<dbReference type="Pfam" id="PF01223">
    <property type="entry name" value="Endonuclease_NS"/>
    <property type="match status" value="1"/>
</dbReference>
<feature type="compositionally biased region" description="Low complexity" evidence="3">
    <location>
        <begin position="223"/>
        <end position="232"/>
    </location>
</feature>
<feature type="domain" description="ENPP1-3/EXOG-like endonuclease/phosphodiesterase" evidence="4">
    <location>
        <begin position="284"/>
        <end position="496"/>
    </location>
</feature>
<dbReference type="Proteomes" id="UP000662074">
    <property type="component" value="Unassembled WGS sequence"/>
</dbReference>
<dbReference type="SMART" id="SM00477">
    <property type="entry name" value="NUC"/>
    <property type="match status" value="1"/>
</dbReference>
<dbReference type="InterPro" id="IPR040255">
    <property type="entry name" value="Non-specific_endonuclease"/>
</dbReference>
<feature type="region of interest" description="Disordered" evidence="3">
    <location>
        <begin position="219"/>
        <end position="256"/>
    </location>
</feature>
<dbReference type="Gene3D" id="3.40.570.10">
    <property type="entry name" value="Extracellular Endonuclease, subunit A"/>
    <property type="match status" value="1"/>
</dbReference>
<comment type="caution">
    <text evidence="6">The sequence shown here is derived from an EMBL/GenBank/DDBJ whole genome shotgun (WGS) entry which is preliminary data.</text>
</comment>
<sequence>MKIKHLLIYLSVPLLLAGCKKDMNEDPEVIPPPVVVPVVPQPYSITEDFENGGKVSSIGYDAGDVSLYTGSWNYDGALTGTDKSDVKNGSKGVRIQGTPSNTKRNGMLSMNFNVKHLKSITIKSALTNFSDKQKPGPNVTQVLKGYWELQSSKDGGKTYIKVGETVNPTDTAMLITTTFQITDTATQRFRIVNTSELNGSNRVRISIDDITFAGVGDSGITLSDTSPDDSGTGSTGGSTGTANTPRGVTIGADAPPATGDNSNILFGNPSSAAAVSSENFLLDLGYYVESYSKTRGTPNWVSWHLDGTNTTNATGRLDNFAAYSGLPTDFFAVQSNSYSGSGFDRGHNCPSADRTSSTAANSATFLMTNMIPQAPNNNQKAWADLENYLRAQVNGGNEVYIIMGSYGTGGVGSLSATPINTIASGNVTVPSNVWKVAVIIPAGNGDLIRAGNTSAVRVIAVNTPNTNSIDADWKKYLTTVRSIETAVGGGFNLLSALPQSVQDVLETKADAGI</sequence>
<evidence type="ECO:0000259" key="4">
    <source>
        <dbReference type="SMART" id="SM00477"/>
    </source>
</evidence>
<dbReference type="GO" id="GO:0016787">
    <property type="term" value="F:hydrolase activity"/>
    <property type="evidence" value="ECO:0007669"/>
    <property type="project" value="InterPro"/>
</dbReference>
<evidence type="ECO:0000313" key="7">
    <source>
        <dbReference type="Proteomes" id="UP000662074"/>
    </source>
</evidence>
<keyword evidence="2" id="KW-0479">Metal-binding</keyword>
<dbReference type="EMBL" id="BMDO01000005">
    <property type="protein sequence ID" value="GGI50866.1"/>
    <property type="molecule type" value="Genomic_DNA"/>
</dbReference>
<accession>A0A917J9A7</accession>
<dbReference type="InterPro" id="IPR044929">
    <property type="entry name" value="DNA/RNA_non-sp_Endonuclease_sf"/>
</dbReference>
<dbReference type="CDD" id="cd00091">
    <property type="entry name" value="NUC"/>
    <property type="match status" value="1"/>
</dbReference>
<protein>
    <recommendedName>
        <fullName evidence="8">DNA/RNA non-specific endonuclease</fullName>
    </recommendedName>
</protein>
<gene>
    <name evidence="6" type="ORF">GCM10011425_20780</name>
</gene>
<evidence type="ECO:0000259" key="5">
    <source>
        <dbReference type="SMART" id="SM00892"/>
    </source>
</evidence>
<feature type="binding site" evidence="2">
    <location>
        <position position="378"/>
    </location>
    <ligand>
        <name>Mg(2+)</name>
        <dbReference type="ChEBI" id="CHEBI:18420"/>
        <note>catalytic</note>
    </ligand>
</feature>
<evidence type="ECO:0000256" key="2">
    <source>
        <dbReference type="PIRSR" id="PIRSR640255-2"/>
    </source>
</evidence>
<dbReference type="AlphaFoldDB" id="A0A917J9A7"/>
<keyword evidence="7" id="KW-1185">Reference proteome</keyword>
<evidence type="ECO:0008006" key="8">
    <source>
        <dbReference type="Google" id="ProtNLM"/>
    </source>
</evidence>
<evidence type="ECO:0000256" key="1">
    <source>
        <dbReference type="PIRSR" id="PIRSR640255-1"/>
    </source>
</evidence>
<dbReference type="PROSITE" id="PS51257">
    <property type="entry name" value="PROKAR_LIPOPROTEIN"/>
    <property type="match status" value="1"/>
</dbReference>
<dbReference type="GO" id="GO:0003676">
    <property type="term" value="F:nucleic acid binding"/>
    <property type="evidence" value="ECO:0007669"/>
    <property type="project" value="InterPro"/>
</dbReference>
<dbReference type="GO" id="GO:0046872">
    <property type="term" value="F:metal ion binding"/>
    <property type="evidence" value="ECO:0007669"/>
    <property type="project" value="UniProtKB-KW"/>
</dbReference>
<dbReference type="InterPro" id="IPR020821">
    <property type="entry name" value="ENPP1-3/EXOG-like_nuc-like"/>
</dbReference>
<dbReference type="InterPro" id="IPR044925">
    <property type="entry name" value="His-Me_finger_sf"/>
</dbReference>
<dbReference type="PANTHER" id="PTHR13966:SF5">
    <property type="entry name" value="ENDONUCLEASE G, MITOCHONDRIAL"/>
    <property type="match status" value="1"/>
</dbReference>
<reference evidence="6" key="1">
    <citation type="journal article" date="2014" name="Int. J. Syst. Evol. Microbiol.">
        <title>Complete genome sequence of Corynebacterium casei LMG S-19264T (=DSM 44701T), isolated from a smear-ripened cheese.</title>
        <authorList>
            <consortium name="US DOE Joint Genome Institute (JGI-PGF)"/>
            <person name="Walter F."/>
            <person name="Albersmeier A."/>
            <person name="Kalinowski J."/>
            <person name="Ruckert C."/>
        </authorList>
    </citation>
    <scope>NUCLEOTIDE SEQUENCE</scope>
    <source>
        <strain evidence="6">CCM 8711</strain>
    </source>
</reference>
<organism evidence="6 7">
    <name type="scientific">Mucilaginibacter galii</name>
    <dbReference type="NCBI Taxonomy" id="2005073"/>
    <lineage>
        <taxon>Bacteria</taxon>
        <taxon>Pseudomonadati</taxon>
        <taxon>Bacteroidota</taxon>
        <taxon>Sphingobacteriia</taxon>
        <taxon>Sphingobacteriales</taxon>
        <taxon>Sphingobacteriaceae</taxon>
        <taxon>Mucilaginibacter</taxon>
    </lineage>
</organism>
<dbReference type="PANTHER" id="PTHR13966">
    <property type="entry name" value="ENDONUCLEASE RELATED"/>
    <property type="match status" value="1"/>
</dbReference>
<feature type="active site" description="Proton acceptor" evidence="1">
    <location>
        <position position="347"/>
    </location>
</feature>
<reference evidence="6" key="2">
    <citation type="submission" date="2020-09" db="EMBL/GenBank/DDBJ databases">
        <authorList>
            <person name="Sun Q."/>
            <person name="Sedlacek I."/>
        </authorList>
    </citation>
    <scope>NUCLEOTIDE SEQUENCE</scope>
    <source>
        <strain evidence="6">CCM 8711</strain>
    </source>
</reference>
<evidence type="ECO:0000313" key="6">
    <source>
        <dbReference type="EMBL" id="GGI50866.1"/>
    </source>
</evidence>
<dbReference type="InterPro" id="IPR001604">
    <property type="entry name" value="Endo_G_ENPP1-like_dom"/>
</dbReference>